<evidence type="ECO:0000313" key="4">
    <source>
        <dbReference type="Proteomes" id="UP000199698"/>
    </source>
</evidence>
<dbReference type="Pfam" id="PF04536">
    <property type="entry name" value="TPM_phosphatase"/>
    <property type="match status" value="1"/>
</dbReference>
<evidence type="ECO:0000313" key="3">
    <source>
        <dbReference type="EMBL" id="SCC27533.1"/>
    </source>
</evidence>
<feature type="non-terminal residue" evidence="3">
    <location>
        <position position="1"/>
    </location>
</feature>
<dbReference type="RefSeq" id="WP_091125623.1">
    <property type="nucleotide sequence ID" value="NZ_FMBA01000062.1"/>
</dbReference>
<keyword evidence="1" id="KW-0472">Membrane</keyword>
<organism evidence="3 4">
    <name type="scientific">Gilliamella intestini</name>
    <dbReference type="NCBI Taxonomy" id="1798183"/>
    <lineage>
        <taxon>Bacteria</taxon>
        <taxon>Pseudomonadati</taxon>
        <taxon>Pseudomonadota</taxon>
        <taxon>Gammaproteobacteria</taxon>
        <taxon>Orbales</taxon>
        <taxon>Orbaceae</taxon>
        <taxon>Gilliamella</taxon>
    </lineage>
</organism>
<keyword evidence="1" id="KW-1133">Transmembrane helix</keyword>
<reference evidence="4" key="1">
    <citation type="submission" date="2016-08" db="EMBL/GenBank/DDBJ databases">
        <authorList>
            <person name="Varghese N."/>
            <person name="Submissions Spin"/>
        </authorList>
    </citation>
    <scope>NUCLEOTIDE SEQUENCE [LARGE SCALE GENOMIC DNA]</scope>
    <source>
        <strain evidence="4">R-53144</strain>
    </source>
</reference>
<feature type="transmembrane region" description="Helical" evidence="1">
    <location>
        <begin position="148"/>
        <end position="165"/>
    </location>
</feature>
<feature type="domain" description="TPM" evidence="2">
    <location>
        <begin position="2"/>
        <end position="86"/>
    </location>
</feature>
<proteinExistence type="predicted"/>
<keyword evidence="1" id="KW-0812">Transmembrane</keyword>
<gene>
    <name evidence="3" type="ORF">GA0061080_106211</name>
</gene>
<accession>A0A1C4D881</accession>
<sequence length="235" mass="25482">KLDNETVEQYADRVFIQWKIGRKGQDNGILLLIVKDDKRMRIEVGYGLEGTITDLVASKIIREQLAPQFRQNNYYQGIDNALSVLKQKIDNPALKCEDNEQGLNLNLLFSEDFTSMLSKYALVSFLICFVLAKLLYRKDKSKQCLRTGLFNALSVTGFTLWHVQYILEIAFLMFVIMFVVFCLSTMVSGFLTPGAGGRGGNSRGGSGGFGGSSGGGGFSGGGGGRSGGGGASGSW</sequence>
<evidence type="ECO:0000259" key="2">
    <source>
        <dbReference type="Pfam" id="PF04536"/>
    </source>
</evidence>
<dbReference type="STRING" id="1798183.GA0061080_106211"/>
<feature type="transmembrane region" description="Helical" evidence="1">
    <location>
        <begin position="171"/>
        <end position="191"/>
    </location>
</feature>
<evidence type="ECO:0000256" key="1">
    <source>
        <dbReference type="SAM" id="Phobius"/>
    </source>
</evidence>
<dbReference type="EMBL" id="FMBA01000062">
    <property type="protein sequence ID" value="SCC27533.1"/>
    <property type="molecule type" value="Genomic_DNA"/>
</dbReference>
<feature type="transmembrane region" description="Helical" evidence="1">
    <location>
        <begin position="117"/>
        <end position="136"/>
    </location>
</feature>
<dbReference type="PANTHER" id="PTHR30373:SF2">
    <property type="entry name" value="UPF0603 PROTEIN YGCG"/>
    <property type="match status" value="1"/>
</dbReference>
<dbReference type="AlphaFoldDB" id="A0A1C4D881"/>
<protein>
    <recommendedName>
        <fullName evidence="2">TPM domain-containing protein</fullName>
    </recommendedName>
</protein>
<dbReference type="PANTHER" id="PTHR30373">
    <property type="entry name" value="UPF0603 PROTEIN YGCG"/>
    <property type="match status" value="1"/>
</dbReference>
<dbReference type="InterPro" id="IPR007621">
    <property type="entry name" value="TPM_dom"/>
</dbReference>
<keyword evidence="4" id="KW-1185">Reference proteome</keyword>
<dbReference type="Gene3D" id="3.10.310.50">
    <property type="match status" value="1"/>
</dbReference>
<name>A0A1C4D881_9GAMM</name>
<dbReference type="OrthoDB" id="9810918at2"/>
<dbReference type="Proteomes" id="UP000199698">
    <property type="component" value="Unassembled WGS sequence"/>
</dbReference>